<sequence length="80" mass="8732">MSADERPSEPIRHASANDHGVHRARQGFESNPLVRRIPAISSGAYVTPDVQTITQLRFQSVLGTPWALDELRPGLEKAAG</sequence>
<protein>
    <submittedName>
        <fullName evidence="2">Uncharacterized protein</fullName>
    </submittedName>
</protein>
<evidence type="ECO:0000313" key="3">
    <source>
        <dbReference type="Proteomes" id="UP001327093"/>
    </source>
</evidence>
<accession>A0ABU6A8B7</accession>
<keyword evidence="3" id="KW-1185">Reference proteome</keyword>
<evidence type="ECO:0000313" key="2">
    <source>
        <dbReference type="EMBL" id="MEB3367620.1"/>
    </source>
</evidence>
<evidence type="ECO:0000256" key="1">
    <source>
        <dbReference type="SAM" id="MobiDB-lite"/>
    </source>
</evidence>
<dbReference type="Gene3D" id="3.40.50.1980">
    <property type="entry name" value="Nitrogenase molybdenum iron protein domain"/>
    <property type="match status" value="1"/>
</dbReference>
<organism evidence="2 3">
    <name type="scientific">Saccharopolyspora mangrovi</name>
    <dbReference type="NCBI Taxonomy" id="3082379"/>
    <lineage>
        <taxon>Bacteria</taxon>
        <taxon>Bacillati</taxon>
        <taxon>Actinomycetota</taxon>
        <taxon>Actinomycetes</taxon>
        <taxon>Pseudonocardiales</taxon>
        <taxon>Pseudonocardiaceae</taxon>
        <taxon>Saccharopolyspora</taxon>
    </lineage>
</organism>
<feature type="region of interest" description="Disordered" evidence="1">
    <location>
        <begin position="1"/>
        <end position="28"/>
    </location>
</feature>
<dbReference type="Proteomes" id="UP001327093">
    <property type="component" value="Unassembled WGS sequence"/>
</dbReference>
<name>A0ABU6A8B7_9PSEU</name>
<feature type="compositionally biased region" description="Basic and acidic residues" evidence="1">
    <location>
        <begin position="1"/>
        <end position="21"/>
    </location>
</feature>
<dbReference type="RefSeq" id="WP_324265173.1">
    <property type="nucleotide sequence ID" value="NZ_JAWLNX010000005.1"/>
</dbReference>
<gene>
    <name evidence="2" type="ORF">R4I43_09380</name>
</gene>
<dbReference type="EMBL" id="JAWLNX010000005">
    <property type="protein sequence ID" value="MEB3367620.1"/>
    <property type="molecule type" value="Genomic_DNA"/>
</dbReference>
<proteinExistence type="predicted"/>
<comment type="caution">
    <text evidence="2">The sequence shown here is derived from an EMBL/GenBank/DDBJ whole genome shotgun (WGS) entry which is preliminary data.</text>
</comment>
<reference evidence="2 3" key="1">
    <citation type="submission" date="2023-10" db="EMBL/GenBank/DDBJ databases">
        <title>Saccharopolyspora sp. nov., isolated from mangrove soil.</title>
        <authorList>
            <person name="Lu Y."/>
            <person name="Liu W."/>
        </authorList>
    </citation>
    <scope>NUCLEOTIDE SEQUENCE [LARGE SCALE GENOMIC DNA]</scope>
    <source>
        <strain evidence="2 3">S2-29</strain>
    </source>
</reference>